<dbReference type="EMBL" id="QEAM01000100">
    <property type="protein sequence ID" value="TPX46585.1"/>
    <property type="molecule type" value="Genomic_DNA"/>
</dbReference>
<feature type="region of interest" description="Disordered" evidence="7">
    <location>
        <begin position="1114"/>
        <end position="1147"/>
    </location>
</feature>
<dbReference type="InterPro" id="IPR023214">
    <property type="entry name" value="HAD_sf"/>
</dbReference>
<dbReference type="Gene3D" id="3.40.50.1000">
    <property type="entry name" value="HAD superfamily/HAD-like"/>
    <property type="match status" value="1"/>
</dbReference>
<keyword evidence="8" id="KW-0472">Membrane</keyword>
<dbReference type="InterPro" id="IPR001841">
    <property type="entry name" value="Znf_RING"/>
</dbReference>
<feature type="compositionally biased region" description="Low complexity" evidence="7">
    <location>
        <begin position="594"/>
        <end position="609"/>
    </location>
</feature>
<evidence type="ECO:0000256" key="2">
    <source>
        <dbReference type="ARBA" id="ARBA00005476"/>
    </source>
</evidence>
<protein>
    <recommendedName>
        <fullName evidence="3">phosphatidate phosphatase</fullName>
        <ecNumber evidence="3">3.1.3.4</ecNumber>
    </recommendedName>
</protein>
<keyword evidence="6" id="KW-0863">Zinc-finger</keyword>
<keyword evidence="4" id="KW-0597">Phosphoprotein</keyword>
<feature type="domain" description="RING-type" evidence="9">
    <location>
        <begin position="992"/>
        <end position="1040"/>
    </location>
</feature>
<dbReference type="Pfam" id="PF13639">
    <property type="entry name" value="zf-RING_2"/>
    <property type="match status" value="1"/>
</dbReference>
<evidence type="ECO:0000313" key="11">
    <source>
        <dbReference type="Proteomes" id="UP000320475"/>
    </source>
</evidence>
<keyword evidence="8" id="KW-0812">Transmembrane</keyword>
<feature type="region of interest" description="Disordered" evidence="7">
    <location>
        <begin position="362"/>
        <end position="438"/>
    </location>
</feature>
<comment type="similarity">
    <text evidence="2">Belongs to the lipin family.</text>
</comment>
<feature type="compositionally biased region" description="Low complexity" evidence="7">
    <location>
        <begin position="419"/>
        <end position="429"/>
    </location>
</feature>
<dbReference type="CDD" id="cd16448">
    <property type="entry name" value="RING-H2"/>
    <property type="match status" value="1"/>
</dbReference>
<dbReference type="Proteomes" id="UP000320475">
    <property type="component" value="Unassembled WGS sequence"/>
</dbReference>
<evidence type="ECO:0000256" key="1">
    <source>
        <dbReference type="ARBA" id="ARBA00001946"/>
    </source>
</evidence>
<evidence type="ECO:0000256" key="5">
    <source>
        <dbReference type="ARBA" id="ARBA00022801"/>
    </source>
</evidence>
<feature type="region of interest" description="Disordered" evidence="7">
    <location>
        <begin position="944"/>
        <end position="979"/>
    </location>
</feature>
<dbReference type="AlphaFoldDB" id="A0A507D5L5"/>
<sequence>MSYFSSVVKVTQTVVTSVSEFYRDINPATLSGAIDVVVVRQKNGDLACSPFHVRFGKLKLLTPREKVVEVSVNGEPVNVAMKLGEAGEAFFVIETEKPPPSQYATSPIPQPRKLLDHHQEHGDVEPLDLGESIHEAATNDEHATQSIKNTPGKPGVDIVLDHIPESVPQALMSSALTASIRNSSNDLPMVTSPTIQTTSDVIGTDEDTMPWVPLHTRAYSGPILDAAVKNVPVEDGACEVLEIGSLPKPSMLKNGPAPSGPLSDGGFEYQQPTGSSRAGWSWHWGDLPTKTNGTASANRRFEDLSPSMSLSEKMNTYLADLPHADKVVRPVSPDYSATDQVMVPERFNRYHVADGGDSLSALTPLSTSLPPRPSSSLLGLRKSSSLPPPDTDIQSLVAEPPGISAQPLASDPMLPPSPYLTSSPLTLATNDNGTSSRTSYSKLEISTCGWTNIRAAAPKAAEELFSSHKVDFSTFCASPALLSDPNTVFRINGRYYNWIVAGPLAVGQLAFGESLSDDIVDQLVSQQAGKEVIPAGVASIINKNTQQEDNRRYSISQGFRQWWTRGATPTSGTATTTSTTNDSPSQRNDPPVESPLATQSSSALPSQPLQPQKEAFLELHSTSTILDGQQASLDFVSDANLYANELINGNTKNNNMQIKNQSALKKDLGMGVPETNYAKTLRLTSDQLKALDLKPGANSVTFTVTQGKAQTSAQIFLWNHDDKVVISDIDGTITKSDALGHLFTMVGRDWTHAGVASLYTNIRSNGYQILYLTSRAIGQASYTRDYLRTVNQGSYQLPAGPVIMSPDRLFTAFHREVIMRKPEEFKIACLRDIKRLFGNEIVSPFYAGFGNRITDALSYRSVDVPPSRIFSIDPTGEIRLELMVNYKSSYIKLNDLVDQIFPPLTRSVDTDFSDFGYWRTVLPDMDVDLESGFKSSPLLIQPEDEYFGGVEDEEEDEEYEDEEEEASGEEKGKDLTKSTRGHVALSQMDGECGICYQALSARGQAIPSPLTSLPCCGQILHNECIRQVLAANYKSCPYCRSAFGKQVIALLAGVQHASTKAWHLSAATSGADTTMLQQDDRSSFRGGLMALGVTAAIGAAAAGSIYMISSRLNSSNSGRDLQIPPRAATPPPRSERASSNNTHGGYPADAAVRAVSMRF</sequence>
<accession>A0A507D5L5</accession>
<dbReference type="SUPFAM" id="SSF56784">
    <property type="entry name" value="HAD-like"/>
    <property type="match status" value="1"/>
</dbReference>
<dbReference type="VEuPathDB" id="FungiDB:SeMB42_g07061"/>
<dbReference type="SUPFAM" id="SSF57850">
    <property type="entry name" value="RING/U-box"/>
    <property type="match status" value="1"/>
</dbReference>
<evidence type="ECO:0000256" key="3">
    <source>
        <dbReference type="ARBA" id="ARBA00012638"/>
    </source>
</evidence>
<comment type="cofactor">
    <cofactor evidence="1">
        <name>Mg(2+)</name>
        <dbReference type="ChEBI" id="CHEBI:18420"/>
    </cofactor>
</comment>
<feature type="compositionally biased region" description="Low complexity" evidence="7">
    <location>
        <begin position="362"/>
        <end position="385"/>
    </location>
</feature>
<dbReference type="Pfam" id="PF16876">
    <property type="entry name" value="Lipin_mid"/>
    <property type="match status" value="1"/>
</dbReference>
<dbReference type="SMART" id="SM00775">
    <property type="entry name" value="LNS2"/>
    <property type="match status" value="1"/>
</dbReference>
<gene>
    <name evidence="10" type="ORF">SeLEV6574_g03151</name>
</gene>
<keyword evidence="5" id="KW-0378">Hydrolase</keyword>
<feature type="compositionally biased region" description="Low complexity" evidence="7">
    <location>
        <begin position="565"/>
        <end position="580"/>
    </location>
</feature>
<dbReference type="InterPro" id="IPR026058">
    <property type="entry name" value="LIPIN"/>
</dbReference>
<feature type="region of interest" description="Disordered" evidence="7">
    <location>
        <begin position="565"/>
        <end position="609"/>
    </location>
</feature>
<dbReference type="OrthoDB" id="4567at2759"/>
<dbReference type="InterPro" id="IPR007651">
    <property type="entry name" value="Lipin_N"/>
</dbReference>
<name>A0A507D5L5_9FUNG</name>
<keyword evidence="6" id="KW-0862">Zinc</keyword>
<evidence type="ECO:0000259" key="9">
    <source>
        <dbReference type="PROSITE" id="PS50089"/>
    </source>
</evidence>
<reference evidence="10 11" key="1">
    <citation type="journal article" date="2019" name="Sci. Rep.">
        <title>Comparative genomics of chytrid fungi reveal insights into the obligate biotrophic and pathogenic lifestyle of Synchytrium endobioticum.</title>
        <authorList>
            <person name="van de Vossenberg B.T.L.H."/>
            <person name="Warris S."/>
            <person name="Nguyen H.D.T."/>
            <person name="van Gent-Pelzer M.P.E."/>
            <person name="Joly D.L."/>
            <person name="van de Geest H.C."/>
            <person name="Bonants P.J.M."/>
            <person name="Smith D.S."/>
            <person name="Levesque C.A."/>
            <person name="van der Lee T.A.J."/>
        </authorList>
    </citation>
    <scope>NUCLEOTIDE SEQUENCE [LARGE SCALE GENOMIC DNA]</scope>
    <source>
        <strain evidence="10 11">LEV6574</strain>
    </source>
</reference>
<feature type="transmembrane region" description="Helical" evidence="8">
    <location>
        <begin position="1087"/>
        <end position="1109"/>
    </location>
</feature>
<dbReference type="FunFam" id="3.40.50.1000:FF:000063">
    <property type="entry name" value="Nuclear elongation and deformation protein"/>
    <property type="match status" value="1"/>
</dbReference>
<dbReference type="InterPro" id="IPR031703">
    <property type="entry name" value="Lipin_mid"/>
</dbReference>
<feature type="compositionally biased region" description="Basic and acidic residues" evidence="7">
    <location>
        <begin position="968"/>
        <end position="977"/>
    </location>
</feature>
<evidence type="ECO:0000256" key="7">
    <source>
        <dbReference type="SAM" id="MobiDB-lite"/>
    </source>
</evidence>
<dbReference type="InterPro" id="IPR013209">
    <property type="entry name" value="LNS2"/>
</dbReference>
<evidence type="ECO:0000256" key="6">
    <source>
        <dbReference type="PROSITE-ProRule" id="PRU00175"/>
    </source>
</evidence>
<dbReference type="GO" id="GO:0019432">
    <property type="term" value="P:triglyceride biosynthetic process"/>
    <property type="evidence" value="ECO:0007669"/>
    <property type="project" value="TreeGrafter"/>
</dbReference>
<dbReference type="InterPro" id="IPR013083">
    <property type="entry name" value="Znf_RING/FYVE/PHD"/>
</dbReference>
<organism evidence="10 11">
    <name type="scientific">Synchytrium endobioticum</name>
    <dbReference type="NCBI Taxonomy" id="286115"/>
    <lineage>
        <taxon>Eukaryota</taxon>
        <taxon>Fungi</taxon>
        <taxon>Fungi incertae sedis</taxon>
        <taxon>Chytridiomycota</taxon>
        <taxon>Chytridiomycota incertae sedis</taxon>
        <taxon>Chytridiomycetes</taxon>
        <taxon>Synchytriales</taxon>
        <taxon>Synchytriaceae</taxon>
        <taxon>Synchytrium</taxon>
    </lineage>
</organism>
<feature type="compositionally biased region" description="Acidic residues" evidence="7">
    <location>
        <begin position="944"/>
        <end position="967"/>
    </location>
</feature>
<dbReference type="InterPro" id="IPR031315">
    <property type="entry name" value="LNS2/PITP"/>
</dbReference>
<dbReference type="PROSITE" id="PS50089">
    <property type="entry name" value="ZF_RING_2"/>
    <property type="match status" value="1"/>
</dbReference>
<proteinExistence type="inferred from homology"/>
<keyword evidence="6" id="KW-0479">Metal-binding</keyword>
<dbReference type="Pfam" id="PF08235">
    <property type="entry name" value="LNS2"/>
    <property type="match status" value="1"/>
</dbReference>
<dbReference type="EC" id="3.1.3.4" evidence="3"/>
<dbReference type="Pfam" id="PF04571">
    <property type="entry name" value="Lipin_N"/>
    <property type="match status" value="1"/>
</dbReference>
<dbReference type="GO" id="GO:0005634">
    <property type="term" value="C:nucleus"/>
    <property type="evidence" value="ECO:0007669"/>
    <property type="project" value="UniProtKB-ARBA"/>
</dbReference>
<evidence type="ECO:0000256" key="4">
    <source>
        <dbReference type="ARBA" id="ARBA00022553"/>
    </source>
</evidence>
<dbReference type="Gene3D" id="3.30.40.10">
    <property type="entry name" value="Zinc/RING finger domain, C3HC4 (zinc finger)"/>
    <property type="match status" value="1"/>
</dbReference>
<dbReference type="PANTHER" id="PTHR12181:SF12">
    <property type="entry name" value="PHOSPHATIDATE PHOSPHATASE"/>
    <property type="match status" value="1"/>
</dbReference>
<dbReference type="GO" id="GO:0008195">
    <property type="term" value="F:phosphatidate phosphatase activity"/>
    <property type="evidence" value="ECO:0007669"/>
    <property type="project" value="UniProtKB-EC"/>
</dbReference>
<dbReference type="InterPro" id="IPR036412">
    <property type="entry name" value="HAD-like_sf"/>
</dbReference>
<keyword evidence="8" id="KW-1133">Transmembrane helix</keyword>
<dbReference type="GO" id="GO:0008270">
    <property type="term" value="F:zinc ion binding"/>
    <property type="evidence" value="ECO:0007669"/>
    <property type="project" value="UniProtKB-KW"/>
</dbReference>
<dbReference type="PANTHER" id="PTHR12181">
    <property type="entry name" value="LIPIN"/>
    <property type="match status" value="1"/>
</dbReference>
<dbReference type="GO" id="GO:0009062">
    <property type="term" value="P:fatty acid catabolic process"/>
    <property type="evidence" value="ECO:0007669"/>
    <property type="project" value="TreeGrafter"/>
</dbReference>
<evidence type="ECO:0000313" key="10">
    <source>
        <dbReference type="EMBL" id="TPX46585.1"/>
    </source>
</evidence>
<comment type="caution">
    <text evidence="10">The sequence shown here is derived from an EMBL/GenBank/DDBJ whole genome shotgun (WGS) entry which is preliminary data.</text>
</comment>
<evidence type="ECO:0000256" key="8">
    <source>
        <dbReference type="SAM" id="Phobius"/>
    </source>
</evidence>